<evidence type="ECO:0000313" key="3">
    <source>
        <dbReference type="EMBL" id="GGD53759.1"/>
    </source>
</evidence>
<accession>A0A916YNW5</accession>
<dbReference type="RefSeq" id="WP_188765673.1">
    <property type="nucleotide sequence ID" value="NZ_BMKK01000003.1"/>
</dbReference>
<dbReference type="NCBIfam" id="TIGR04183">
    <property type="entry name" value="Por_Secre_tail"/>
    <property type="match status" value="1"/>
</dbReference>
<dbReference type="SMART" id="SM00089">
    <property type="entry name" value="PKD"/>
    <property type="match status" value="1"/>
</dbReference>
<dbReference type="CDD" id="cd00146">
    <property type="entry name" value="PKD"/>
    <property type="match status" value="1"/>
</dbReference>
<evidence type="ECO:0000259" key="2">
    <source>
        <dbReference type="SMART" id="SM00089"/>
    </source>
</evidence>
<dbReference type="InterPro" id="IPR022409">
    <property type="entry name" value="PKD/Chitinase_dom"/>
</dbReference>
<feature type="signal peptide" evidence="1">
    <location>
        <begin position="1"/>
        <end position="19"/>
    </location>
</feature>
<dbReference type="Gene3D" id="2.60.40.10">
    <property type="entry name" value="Immunoglobulins"/>
    <property type="match status" value="1"/>
</dbReference>
<evidence type="ECO:0000313" key="4">
    <source>
        <dbReference type="Proteomes" id="UP000609064"/>
    </source>
</evidence>
<dbReference type="InterPro" id="IPR013783">
    <property type="entry name" value="Ig-like_fold"/>
</dbReference>
<gene>
    <name evidence="3" type="ORF">GCM10011514_17400</name>
</gene>
<feature type="chain" id="PRO_5037113534" description="PKD/Chitinase domain-containing protein" evidence="1">
    <location>
        <begin position="20"/>
        <end position="823"/>
    </location>
</feature>
<organism evidence="3 4">
    <name type="scientific">Emticicia aquatilis</name>
    <dbReference type="NCBI Taxonomy" id="1537369"/>
    <lineage>
        <taxon>Bacteria</taxon>
        <taxon>Pseudomonadati</taxon>
        <taxon>Bacteroidota</taxon>
        <taxon>Cytophagia</taxon>
        <taxon>Cytophagales</taxon>
        <taxon>Leadbetterellaceae</taxon>
        <taxon>Emticicia</taxon>
    </lineage>
</organism>
<keyword evidence="1" id="KW-0732">Signal</keyword>
<dbReference type="InterPro" id="IPR026444">
    <property type="entry name" value="Secre_tail"/>
</dbReference>
<proteinExistence type="predicted"/>
<dbReference type="Pfam" id="PF18962">
    <property type="entry name" value="Por_Secre_tail"/>
    <property type="match status" value="1"/>
</dbReference>
<evidence type="ECO:0000256" key="1">
    <source>
        <dbReference type="SAM" id="SignalP"/>
    </source>
</evidence>
<sequence>MRYFLTILLITFSVQISSAQWKPNDATPSMVSAAPDFQYAVLYSIDDDGNSFYVWADYRSNLIDLYAQKLDAKGTPQWTKDGLRIGRILDKSTFIYTPKLIKPDSKGGAYILWHRCIDVNKTDRRNLYAQYVSSDGKAQWTADGVKVTDQELTSDDANDGVLELNDLKNDKLLITFNNFNRATNDNVVYTKKINYAGKVVEDEAKLLSAKGLETKVLYDEKNSKFIALIRDPSTDYSFQTFDAANKALLPVTAALPNPFFGKTRIDLFKVDNDGNAIIGRTLSSDADSKKIVLVHKISKDGKNIWGSSGVNLGSNSTFDVQIIPTSDGGGIATWIETGDKSRPFQMAKINASGSIIWKKDVFTPRSDKSYFLPNKLISDGKDGVYTLWLFPKNIGYDLTIQHFDANGNPKFGEDGVAINDYTFYSDYRLMLHPKTGGVIVLYGCNKELEDGRGGSVDLYTNYFTENGKIGLDVPPSITVALPSPNSFCAGQSFSISFTTADGSFNLDNRFRILLSDKTGSFDKAIELGNDTRRTVNVKTTQDLEKGTYKIKVVSTSPVIESTNTVEITVGDTGVPTITSDKLSICAGGNEKVTLTTSSCKDGLLKWSNGLTTTSIAVSPVDNTTYTATCTISGCKESAASNSILIQAVKLAVTASNTGPYFEGELLRLSSASSTGTAPLKYEWTGPNSFASTVQNPSILNISVSASGTYTVKVTDANNCQGNAQTEVKVSPILANEAPNNAVVNVYPNPVSEQLSVSFDSEPNKQISITILDNRGRVVEQRKLKSVGGNQQEKFDIKNLTSGQYLLKINTSQQEVVKKIVISQ</sequence>
<protein>
    <recommendedName>
        <fullName evidence="2">PKD/Chitinase domain-containing protein</fullName>
    </recommendedName>
</protein>
<feature type="domain" description="PKD/Chitinase" evidence="2">
    <location>
        <begin position="649"/>
        <end position="732"/>
    </location>
</feature>
<keyword evidence="4" id="KW-1185">Reference proteome</keyword>
<dbReference type="Proteomes" id="UP000609064">
    <property type="component" value="Unassembled WGS sequence"/>
</dbReference>
<comment type="caution">
    <text evidence="3">The sequence shown here is derived from an EMBL/GenBank/DDBJ whole genome shotgun (WGS) entry which is preliminary data.</text>
</comment>
<dbReference type="AlphaFoldDB" id="A0A916YNW5"/>
<reference evidence="3" key="1">
    <citation type="journal article" date="2014" name="Int. J. Syst. Evol. Microbiol.">
        <title>Complete genome sequence of Corynebacterium casei LMG S-19264T (=DSM 44701T), isolated from a smear-ripened cheese.</title>
        <authorList>
            <consortium name="US DOE Joint Genome Institute (JGI-PGF)"/>
            <person name="Walter F."/>
            <person name="Albersmeier A."/>
            <person name="Kalinowski J."/>
            <person name="Ruckert C."/>
        </authorList>
    </citation>
    <scope>NUCLEOTIDE SEQUENCE</scope>
    <source>
        <strain evidence="3">CGMCC 1.15958</strain>
    </source>
</reference>
<name>A0A916YNW5_9BACT</name>
<dbReference type="EMBL" id="BMKK01000003">
    <property type="protein sequence ID" value="GGD53759.1"/>
    <property type="molecule type" value="Genomic_DNA"/>
</dbReference>
<reference evidence="3" key="2">
    <citation type="submission" date="2020-09" db="EMBL/GenBank/DDBJ databases">
        <authorList>
            <person name="Sun Q."/>
            <person name="Zhou Y."/>
        </authorList>
    </citation>
    <scope>NUCLEOTIDE SEQUENCE</scope>
    <source>
        <strain evidence="3">CGMCC 1.15958</strain>
    </source>
</reference>